<keyword evidence="4" id="KW-0067">ATP-binding</keyword>
<evidence type="ECO:0000259" key="7">
    <source>
        <dbReference type="PROSITE" id="PS51194"/>
    </source>
</evidence>
<gene>
    <name evidence="8" type="primary">hrpB</name>
    <name evidence="8" type="ORF">EBB79_15635</name>
</gene>
<dbReference type="SMART" id="SM00487">
    <property type="entry name" value="DEXDc"/>
    <property type="match status" value="1"/>
</dbReference>
<dbReference type="PANTHER" id="PTHR43519">
    <property type="entry name" value="ATP-DEPENDENT RNA HELICASE HRPB"/>
    <property type="match status" value="1"/>
</dbReference>
<sequence length="828" mass="89894">MTKLPIDAVLPELIAALRAKGRAVLQAPPGAGKTTRVPLAMLEAGLTKGRIVMLEPRRLAARAAAERMAETLGERAGETVGYRVRGDAKISKATRIEVVTEGILTRMLQSSPDLPGVGAVIFDEFHERSLNADFGLALCLEVAGALRDDLILMAMSATLDAGPVAELMQAPMVTSQGRSYDVETRWLQRPIAAQGSRVAPRQGARRLDALVDLVQQAEKDTRDTGGGILVFLPGEGEIRRAASALAARLPETCVVKPLFGALPFAEQRAAIAPLASGRKVVLATSIAETSLTIQDIRVVVDMGQARRARFDPGSGMSRLITEKVTRAEATQRQGRAGRVAEGICYRLWTKGEEGALAAFPPAEIEAADLTSLALELALWGAASGDLSFLTPPPEGALTEAQVLLRMLGALDEQGRITAHGKALAALPLHPRLGHMLVTGGREAAQLAALMAERDPLRGAPTDLLLRIQAIRDPRGFMRKRPYQVNLPVIERIKAENRRLQRQGTQHAKLDAPLSPAAMAALAYPDRIGQRRKGGTPRYVLSGGKGVVLEDSDTLAAAPFIVTLDSDGNLREARVRMAAQISLGEIRALFGDQISWHSICEWSKRERRVVSRKQERFGAIVLEDQVWKDVPAEAVAEAMLDGVRDLGLRLSGAAARLAARVELVRAEGHALPDFSPLGLSESIDHWLLPMLTGVKTADDWKRFDLLPALRAALDWNQTQLLDREAASHFTSPLGNRIPITYAETGPEIEVRIQELFGVSRHPASGGVPLKITLLSPARRPIQITRDLPGFWAGSYADVRKDMRAQYPRHPWPEDPTQADPTLRAKRRKP</sequence>
<feature type="domain" description="Helicase C-terminal" evidence="7">
    <location>
        <begin position="209"/>
        <end position="380"/>
    </location>
</feature>
<evidence type="ECO:0000259" key="6">
    <source>
        <dbReference type="PROSITE" id="PS51192"/>
    </source>
</evidence>
<dbReference type="CDD" id="cd18791">
    <property type="entry name" value="SF2_C_RHA"/>
    <property type="match status" value="1"/>
</dbReference>
<dbReference type="OrthoDB" id="9805617at2"/>
<dbReference type="Pfam" id="PF08482">
    <property type="entry name" value="HrpB_C"/>
    <property type="match status" value="1"/>
</dbReference>
<dbReference type="InterPro" id="IPR010225">
    <property type="entry name" value="HrpB"/>
</dbReference>
<dbReference type="InterPro" id="IPR007502">
    <property type="entry name" value="Helicase-assoc_dom"/>
</dbReference>
<dbReference type="InterPro" id="IPR027417">
    <property type="entry name" value="P-loop_NTPase"/>
</dbReference>
<dbReference type="Gene3D" id="1.20.120.1080">
    <property type="match status" value="1"/>
</dbReference>
<dbReference type="InterPro" id="IPR014001">
    <property type="entry name" value="Helicase_ATP-bd"/>
</dbReference>
<evidence type="ECO:0000256" key="1">
    <source>
        <dbReference type="ARBA" id="ARBA00022741"/>
    </source>
</evidence>
<dbReference type="InterPro" id="IPR001650">
    <property type="entry name" value="Helicase_C-like"/>
</dbReference>
<dbReference type="Pfam" id="PF00270">
    <property type="entry name" value="DEAD"/>
    <property type="match status" value="1"/>
</dbReference>
<dbReference type="InterPro" id="IPR049614">
    <property type="entry name" value="HrpB_DEXH"/>
</dbReference>
<dbReference type="GO" id="GO:0016787">
    <property type="term" value="F:hydrolase activity"/>
    <property type="evidence" value="ECO:0007669"/>
    <property type="project" value="UniProtKB-KW"/>
</dbReference>
<keyword evidence="3 8" id="KW-0347">Helicase</keyword>
<evidence type="ECO:0000256" key="2">
    <source>
        <dbReference type="ARBA" id="ARBA00022801"/>
    </source>
</evidence>
<dbReference type="InterPro" id="IPR013689">
    <property type="entry name" value="RNA_helicase_ATP-dep_HrpB_C"/>
</dbReference>
<organism evidence="8 9">
    <name type="scientific">Parasedimentitalea marina</name>
    <dbReference type="NCBI Taxonomy" id="2483033"/>
    <lineage>
        <taxon>Bacteria</taxon>
        <taxon>Pseudomonadati</taxon>
        <taxon>Pseudomonadota</taxon>
        <taxon>Alphaproteobacteria</taxon>
        <taxon>Rhodobacterales</taxon>
        <taxon>Paracoccaceae</taxon>
        <taxon>Parasedimentitalea</taxon>
    </lineage>
</organism>
<keyword evidence="1" id="KW-0547">Nucleotide-binding</keyword>
<dbReference type="PROSITE" id="PS51194">
    <property type="entry name" value="HELICASE_CTER"/>
    <property type="match status" value="1"/>
</dbReference>
<dbReference type="RefSeq" id="WP_127749716.1">
    <property type="nucleotide sequence ID" value="NZ_CP033219.1"/>
</dbReference>
<dbReference type="SMART" id="SM00490">
    <property type="entry name" value="HELICc"/>
    <property type="match status" value="1"/>
</dbReference>
<dbReference type="Proteomes" id="UP000283063">
    <property type="component" value="Chromosome"/>
</dbReference>
<dbReference type="GO" id="GO:0004386">
    <property type="term" value="F:helicase activity"/>
    <property type="evidence" value="ECO:0007669"/>
    <property type="project" value="UniProtKB-KW"/>
</dbReference>
<keyword evidence="9" id="KW-1185">Reference proteome</keyword>
<dbReference type="Pfam" id="PF04408">
    <property type="entry name" value="WHD_HA2"/>
    <property type="match status" value="1"/>
</dbReference>
<dbReference type="InterPro" id="IPR011545">
    <property type="entry name" value="DEAD/DEAH_box_helicase_dom"/>
</dbReference>
<dbReference type="AlphaFoldDB" id="A0A3T0N597"/>
<evidence type="ECO:0000256" key="3">
    <source>
        <dbReference type="ARBA" id="ARBA00022806"/>
    </source>
</evidence>
<evidence type="ECO:0000256" key="4">
    <source>
        <dbReference type="ARBA" id="ARBA00022840"/>
    </source>
</evidence>
<dbReference type="GO" id="GO:0003676">
    <property type="term" value="F:nucleic acid binding"/>
    <property type="evidence" value="ECO:0007669"/>
    <property type="project" value="InterPro"/>
</dbReference>
<dbReference type="SUPFAM" id="SSF52540">
    <property type="entry name" value="P-loop containing nucleoside triphosphate hydrolases"/>
    <property type="match status" value="1"/>
</dbReference>
<protein>
    <submittedName>
        <fullName evidence="8">ATP-dependent helicase HrpB</fullName>
    </submittedName>
</protein>
<feature type="region of interest" description="Disordered" evidence="5">
    <location>
        <begin position="805"/>
        <end position="828"/>
    </location>
</feature>
<accession>A0A3T0N597</accession>
<reference evidence="8 9" key="1">
    <citation type="submission" date="2018-10" db="EMBL/GenBank/DDBJ databases">
        <title>Parasedimentitalea marina sp. nov., a psychrophilic bacterium isolated from deep seawater of the New Britain Trench.</title>
        <authorList>
            <person name="Cao J."/>
        </authorList>
    </citation>
    <scope>NUCLEOTIDE SEQUENCE [LARGE SCALE GENOMIC DNA]</scope>
    <source>
        <strain evidence="8 9">W43</strain>
    </source>
</reference>
<dbReference type="PROSITE" id="PS51192">
    <property type="entry name" value="HELICASE_ATP_BIND_1"/>
    <property type="match status" value="1"/>
</dbReference>
<dbReference type="InterPro" id="IPR048333">
    <property type="entry name" value="HA2_WH"/>
</dbReference>
<evidence type="ECO:0000313" key="9">
    <source>
        <dbReference type="Proteomes" id="UP000283063"/>
    </source>
</evidence>
<dbReference type="PANTHER" id="PTHR43519:SF1">
    <property type="entry name" value="ATP-DEPENDENT RNA HELICASE HRPB"/>
    <property type="match status" value="1"/>
</dbReference>
<keyword evidence="2" id="KW-0378">Hydrolase</keyword>
<dbReference type="FunFam" id="3.40.50.300:FF:002125">
    <property type="entry name" value="ATP-dependent helicase HrpB"/>
    <property type="match status" value="1"/>
</dbReference>
<proteinExistence type="predicted"/>
<evidence type="ECO:0000256" key="5">
    <source>
        <dbReference type="SAM" id="MobiDB-lite"/>
    </source>
</evidence>
<dbReference type="Gene3D" id="3.40.50.300">
    <property type="entry name" value="P-loop containing nucleotide triphosphate hydrolases"/>
    <property type="match status" value="2"/>
</dbReference>
<dbReference type="EMBL" id="CP033219">
    <property type="protein sequence ID" value="AZV79167.1"/>
    <property type="molecule type" value="Genomic_DNA"/>
</dbReference>
<feature type="domain" description="Helicase ATP-binding" evidence="6">
    <location>
        <begin position="14"/>
        <end position="177"/>
    </location>
</feature>
<dbReference type="CDD" id="cd17990">
    <property type="entry name" value="DEXHc_HrpB"/>
    <property type="match status" value="1"/>
</dbReference>
<evidence type="ECO:0000313" key="8">
    <source>
        <dbReference type="EMBL" id="AZV79167.1"/>
    </source>
</evidence>
<dbReference type="Pfam" id="PF00271">
    <property type="entry name" value="Helicase_C"/>
    <property type="match status" value="1"/>
</dbReference>
<dbReference type="KEGG" id="sedi:EBB79_15635"/>
<name>A0A3T0N597_9RHOB</name>
<dbReference type="NCBIfam" id="TIGR01970">
    <property type="entry name" value="DEAH_box_HrpB"/>
    <property type="match status" value="1"/>
</dbReference>
<dbReference type="GO" id="GO:0005524">
    <property type="term" value="F:ATP binding"/>
    <property type="evidence" value="ECO:0007669"/>
    <property type="project" value="UniProtKB-KW"/>
</dbReference>
<dbReference type="SMART" id="SM00847">
    <property type="entry name" value="HA2"/>
    <property type="match status" value="1"/>
</dbReference>
<dbReference type="PIRSF" id="PIRSF005496">
    <property type="entry name" value="ATP_hel_hrpB"/>
    <property type="match status" value="1"/>
</dbReference>